<proteinExistence type="predicted"/>
<organism evidence="1">
    <name type="scientific">marine sediment metagenome</name>
    <dbReference type="NCBI Taxonomy" id="412755"/>
    <lineage>
        <taxon>unclassified sequences</taxon>
        <taxon>metagenomes</taxon>
        <taxon>ecological metagenomes</taxon>
    </lineage>
</organism>
<dbReference type="InterPro" id="IPR028082">
    <property type="entry name" value="Peripla_BP_I"/>
</dbReference>
<sequence length="91" mass="10700">ILLGSDAPPSAYDRIRKGEYQIVTIPEPWDLFVYQTFDAMNRYFNGEDVYTWHQPVFCIDSDNVDEEGGINDEFIPQNGYQDRYKKIWGVK</sequence>
<dbReference type="SUPFAM" id="SSF53822">
    <property type="entry name" value="Periplasmic binding protein-like I"/>
    <property type="match status" value="1"/>
</dbReference>
<reference evidence="1" key="1">
    <citation type="journal article" date="2015" name="Nature">
        <title>Complex archaea that bridge the gap between prokaryotes and eukaryotes.</title>
        <authorList>
            <person name="Spang A."/>
            <person name="Saw J.H."/>
            <person name="Jorgensen S.L."/>
            <person name="Zaremba-Niedzwiedzka K."/>
            <person name="Martijn J."/>
            <person name="Lind A.E."/>
            <person name="van Eijk R."/>
            <person name="Schleper C."/>
            <person name="Guy L."/>
            <person name="Ettema T.J."/>
        </authorList>
    </citation>
    <scope>NUCLEOTIDE SEQUENCE</scope>
</reference>
<protein>
    <submittedName>
        <fullName evidence="1">Uncharacterized protein</fullName>
    </submittedName>
</protein>
<accession>A0A0F9AQG0</accession>
<gene>
    <name evidence="1" type="ORF">LCGC14_2621920</name>
</gene>
<name>A0A0F9AQG0_9ZZZZ</name>
<dbReference type="EMBL" id="LAZR01044762">
    <property type="protein sequence ID" value="KKL03857.1"/>
    <property type="molecule type" value="Genomic_DNA"/>
</dbReference>
<dbReference type="AlphaFoldDB" id="A0A0F9AQG0"/>
<evidence type="ECO:0000313" key="1">
    <source>
        <dbReference type="EMBL" id="KKL03857.1"/>
    </source>
</evidence>
<feature type="non-terminal residue" evidence="1">
    <location>
        <position position="1"/>
    </location>
</feature>
<dbReference type="Gene3D" id="3.40.50.2300">
    <property type="match status" value="1"/>
</dbReference>
<comment type="caution">
    <text evidence="1">The sequence shown here is derived from an EMBL/GenBank/DDBJ whole genome shotgun (WGS) entry which is preliminary data.</text>
</comment>